<dbReference type="InParanoid" id="B9RV40"/>
<dbReference type="AlphaFoldDB" id="B9RV40"/>
<proteinExistence type="predicted"/>
<reference evidence="2" key="1">
    <citation type="journal article" date="2010" name="Nat. Biotechnol.">
        <title>Draft genome sequence of the oilseed species Ricinus communis.</title>
        <authorList>
            <person name="Chan A.P."/>
            <person name="Crabtree J."/>
            <person name="Zhao Q."/>
            <person name="Lorenzi H."/>
            <person name="Orvis J."/>
            <person name="Puiu D."/>
            <person name="Melake-Berhan A."/>
            <person name="Jones K.M."/>
            <person name="Redman J."/>
            <person name="Chen G."/>
            <person name="Cahoon E.B."/>
            <person name="Gedil M."/>
            <person name="Stanke M."/>
            <person name="Haas B.J."/>
            <person name="Wortman J.R."/>
            <person name="Fraser-Liggett C.M."/>
            <person name="Ravel J."/>
            <person name="Rabinowicz P.D."/>
        </authorList>
    </citation>
    <scope>NUCLEOTIDE SEQUENCE [LARGE SCALE GENOMIC DNA]</scope>
    <source>
        <strain evidence="2">cv. Hale</strain>
    </source>
</reference>
<protein>
    <submittedName>
        <fullName evidence="1">Uncharacterized protein</fullName>
    </submittedName>
</protein>
<gene>
    <name evidence="1" type="ORF">RCOM_0898860</name>
</gene>
<dbReference type="EMBL" id="EQ973818">
    <property type="protein sequence ID" value="EEF44773.1"/>
    <property type="molecule type" value="Genomic_DNA"/>
</dbReference>
<sequence length="58" mass="6328">MAALPAEINGYFRVDCFGGLNQMRRDFCDGAGIARLLNATPVFCPSLKRLHIGTSQDV</sequence>
<organism evidence="1 2">
    <name type="scientific">Ricinus communis</name>
    <name type="common">Castor bean</name>
    <dbReference type="NCBI Taxonomy" id="3988"/>
    <lineage>
        <taxon>Eukaryota</taxon>
        <taxon>Viridiplantae</taxon>
        <taxon>Streptophyta</taxon>
        <taxon>Embryophyta</taxon>
        <taxon>Tracheophyta</taxon>
        <taxon>Spermatophyta</taxon>
        <taxon>Magnoliopsida</taxon>
        <taxon>eudicotyledons</taxon>
        <taxon>Gunneridae</taxon>
        <taxon>Pentapetalae</taxon>
        <taxon>rosids</taxon>
        <taxon>fabids</taxon>
        <taxon>Malpighiales</taxon>
        <taxon>Euphorbiaceae</taxon>
        <taxon>Acalyphoideae</taxon>
        <taxon>Acalypheae</taxon>
        <taxon>Ricinus</taxon>
    </lineage>
</organism>
<keyword evidence="2" id="KW-1185">Reference proteome</keyword>
<evidence type="ECO:0000313" key="2">
    <source>
        <dbReference type="Proteomes" id="UP000008311"/>
    </source>
</evidence>
<evidence type="ECO:0000313" key="1">
    <source>
        <dbReference type="EMBL" id="EEF44773.1"/>
    </source>
</evidence>
<dbReference type="STRING" id="3988.B9RV40"/>
<accession>B9RV40</accession>
<name>B9RV40_RICCO</name>
<dbReference type="Proteomes" id="UP000008311">
    <property type="component" value="Unassembled WGS sequence"/>
</dbReference>